<feature type="DNA-binding region" description="H-T-H motif" evidence="4">
    <location>
        <begin position="32"/>
        <end position="51"/>
    </location>
</feature>
<dbReference type="Proteomes" id="UP001320544">
    <property type="component" value="Chromosome"/>
</dbReference>
<dbReference type="RefSeq" id="WP_244412404.1">
    <property type="nucleotide sequence ID" value="NZ_AP025564.1"/>
</dbReference>
<evidence type="ECO:0000256" key="4">
    <source>
        <dbReference type="PROSITE-ProRule" id="PRU00335"/>
    </source>
</evidence>
<dbReference type="PANTHER" id="PTHR47506:SF6">
    <property type="entry name" value="HTH-TYPE TRANSCRIPTIONAL REPRESSOR NEMR"/>
    <property type="match status" value="1"/>
</dbReference>
<dbReference type="PROSITE" id="PS50977">
    <property type="entry name" value="HTH_TETR_2"/>
    <property type="match status" value="1"/>
</dbReference>
<protein>
    <submittedName>
        <fullName evidence="6">TetR family transcriptional regulator</fullName>
    </submittedName>
</protein>
<dbReference type="SUPFAM" id="SSF46689">
    <property type="entry name" value="Homeodomain-like"/>
    <property type="match status" value="1"/>
</dbReference>
<proteinExistence type="predicted"/>
<keyword evidence="2 4" id="KW-0238">DNA-binding</keyword>
<feature type="domain" description="HTH tetR-type" evidence="5">
    <location>
        <begin position="8"/>
        <end position="69"/>
    </location>
</feature>
<evidence type="ECO:0000256" key="3">
    <source>
        <dbReference type="ARBA" id="ARBA00023163"/>
    </source>
</evidence>
<evidence type="ECO:0000256" key="1">
    <source>
        <dbReference type="ARBA" id="ARBA00023015"/>
    </source>
</evidence>
<keyword evidence="7" id="KW-1185">Reference proteome</keyword>
<dbReference type="InterPro" id="IPR001647">
    <property type="entry name" value="HTH_TetR"/>
</dbReference>
<sequence>MARNKHPEETVAKILDVALELFFTKGYDNTSIQDIIDNLGGLTKGAVYHHFKSKDEILSAALDRENEALYRELKRIRDDAHMTGAQKLQALFETSVNGSQLEIWSTIAPATDPVKNSRLLGLQYQSVLEETVPYYVLPIVEQGVRDGSIKTNHPRELSEVLVLLANLWAGPMFRTSTPEELGGRIAFYIELASALGVELADSGMTEALKRYRVVFEERADLFSEGKEGVS</sequence>
<evidence type="ECO:0000313" key="7">
    <source>
        <dbReference type="Proteomes" id="UP001320544"/>
    </source>
</evidence>
<keyword evidence="1" id="KW-0805">Transcription regulation</keyword>
<dbReference type="EMBL" id="AP025564">
    <property type="protein sequence ID" value="BDE96121.1"/>
    <property type="molecule type" value="Genomic_DNA"/>
</dbReference>
<gene>
    <name evidence="6" type="ORF">CE91St30_14540</name>
</gene>
<keyword evidence="3" id="KW-0804">Transcription</keyword>
<dbReference type="Pfam" id="PF00440">
    <property type="entry name" value="TetR_N"/>
    <property type="match status" value="1"/>
</dbReference>
<name>A0ABM7WIL0_9ACTN</name>
<evidence type="ECO:0000256" key="2">
    <source>
        <dbReference type="ARBA" id="ARBA00023125"/>
    </source>
</evidence>
<reference evidence="6 7" key="1">
    <citation type="submission" date="2022-01" db="EMBL/GenBank/DDBJ databases">
        <title>Novel bile acid biosynthetic pathways are enriched in the microbiome of centenarians.</title>
        <authorList>
            <person name="Sato Y."/>
            <person name="Atarashi K."/>
            <person name="Plichta R.D."/>
            <person name="Arai Y."/>
            <person name="Sasajima S."/>
            <person name="Kearney M.S."/>
            <person name="Suda W."/>
            <person name="Takeshita K."/>
            <person name="Sasaki T."/>
            <person name="Okamoto S."/>
            <person name="Skelly N.A."/>
            <person name="Okamura Y."/>
            <person name="Vlamakis H."/>
            <person name="Li Y."/>
            <person name="Tanoue T."/>
            <person name="Takei H."/>
            <person name="Nittono H."/>
            <person name="Narushima S."/>
            <person name="Irie J."/>
            <person name="Itoh H."/>
            <person name="Moriya K."/>
            <person name="Sugiura Y."/>
            <person name="Suematsu M."/>
            <person name="Moritoki N."/>
            <person name="Shibata S."/>
            <person name="Littman R.D."/>
            <person name="Fischbach A.M."/>
            <person name="Uwamino Y."/>
            <person name="Inoue T."/>
            <person name="Honda A."/>
            <person name="Hattori M."/>
            <person name="Murai T."/>
            <person name="Xavier J.R."/>
            <person name="Hirose N."/>
            <person name="Honda K."/>
        </authorList>
    </citation>
    <scope>NUCLEOTIDE SEQUENCE [LARGE SCALE GENOMIC DNA]</scope>
    <source>
        <strain evidence="6 7">CE91-St30</strain>
    </source>
</reference>
<evidence type="ECO:0000259" key="5">
    <source>
        <dbReference type="PROSITE" id="PS50977"/>
    </source>
</evidence>
<evidence type="ECO:0000313" key="6">
    <source>
        <dbReference type="EMBL" id="BDE96121.1"/>
    </source>
</evidence>
<dbReference type="PANTHER" id="PTHR47506">
    <property type="entry name" value="TRANSCRIPTIONAL REGULATORY PROTEIN"/>
    <property type="match status" value="1"/>
</dbReference>
<dbReference type="InterPro" id="IPR009057">
    <property type="entry name" value="Homeodomain-like_sf"/>
</dbReference>
<accession>A0ABM7WIL0</accession>
<dbReference type="Gene3D" id="1.10.357.10">
    <property type="entry name" value="Tetracycline Repressor, domain 2"/>
    <property type="match status" value="1"/>
</dbReference>
<organism evidence="6 7">
    <name type="scientific">Raoultibacter timonensis</name>
    <dbReference type="NCBI Taxonomy" id="1907662"/>
    <lineage>
        <taxon>Bacteria</taxon>
        <taxon>Bacillati</taxon>
        <taxon>Actinomycetota</taxon>
        <taxon>Coriobacteriia</taxon>
        <taxon>Eggerthellales</taxon>
        <taxon>Eggerthellaceae</taxon>
        <taxon>Raoultibacter</taxon>
    </lineage>
</organism>